<keyword evidence="7" id="KW-0472">Membrane</keyword>
<evidence type="ECO:0000256" key="5">
    <source>
        <dbReference type="ARBA" id="ARBA00022824"/>
    </source>
</evidence>
<dbReference type="GeneID" id="117671061"/>
<dbReference type="AlphaFoldDB" id="A0A6P9CT97"/>
<evidence type="ECO:0000256" key="6">
    <source>
        <dbReference type="ARBA" id="ARBA00022989"/>
    </source>
</evidence>
<evidence type="ECO:0000256" key="8">
    <source>
        <dbReference type="RuleBase" id="RU003827"/>
    </source>
</evidence>
<dbReference type="CTD" id="146456"/>
<feature type="domain" description="GOLD" evidence="10">
    <location>
        <begin position="54"/>
        <end position="139"/>
    </location>
</feature>
<evidence type="ECO:0000256" key="7">
    <source>
        <dbReference type="ARBA" id="ARBA00023136"/>
    </source>
</evidence>
<keyword evidence="6" id="KW-1133">Transmembrane helix</keyword>
<sequence length="238" mass="27525">MLALFQMVGLLGLLQGLQLIHCQEWKQLGGSHKQPLPPTRDRYDFAIVIPAGSIECLWQFAHQNGSFFFSYEVQRTSGLGHDRHILATVNDPSGFHLDTSQDVRGQINFLTQETGFYQLCLSNRYNHFGTVQVYLNFGVFYEGFDLETTELKRTELNGTLEAIEKSTSKLLINVFHMWRYYNFARMRSRTDFNLLQSNYTYVNWWSAAQSVSIVLSGILQLRFLKSLFVMQPSNKPRC</sequence>
<dbReference type="RefSeq" id="XP_034282591.1">
    <property type="nucleotide sequence ID" value="XM_034426700.2"/>
</dbReference>
<dbReference type="PROSITE" id="PS50866">
    <property type="entry name" value="GOLD"/>
    <property type="match status" value="1"/>
</dbReference>
<keyword evidence="11" id="KW-1185">Reference proteome</keyword>
<organism evidence="11 12">
    <name type="scientific">Pantherophis guttatus</name>
    <name type="common">Corn snake</name>
    <name type="synonym">Elaphe guttata</name>
    <dbReference type="NCBI Taxonomy" id="94885"/>
    <lineage>
        <taxon>Eukaryota</taxon>
        <taxon>Metazoa</taxon>
        <taxon>Chordata</taxon>
        <taxon>Craniata</taxon>
        <taxon>Vertebrata</taxon>
        <taxon>Euteleostomi</taxon>
        <taxon>Lepidosauria</taxon>
        <taxon>Squamata</taxon>
        <taxon>Bifurcata</taxon>
        <taxon>Unidentata</taxon>
        <taxon>Episquamata</taxon>
        <taxon>Toxicofera</taxon>
        <taxon>Serpentes</taxon>
        <taxon>Colubroidea</taxon>
        <taxon>Colubridae</taxon>
        <taxon>Colubrinae</taxon>
        <taxon>Pantherophis</taxon>
    </lineage>
</organism>
<dbReference type="OrthoDB" id="10037706at2759"/>
<reference evidence="12" key="1">
    <citation type="submission" date="2025-08" db="UniProtKB">
        <authorList>
            <consortium name="RefSeq"/>
        </authorList>
    </citation>
    <scope>IDENTIFICATION</scope>
    <source>
        <tissue evidence="12">Blood</tissue>
    </source>
</reference>
<feature type="chain" id="PRO_5027699876" evidence="9">
    <location>
        <begin position="23"/>
        <end position="238"/>
    </location>
</feature>
<evidence type="ECO:0000313" key="11">
    <source>
        <dbReference type="Proteomes" id="UP001652622"/>
    </source>
</evidence>
<evidence type="ECO:0000256" key="1">
    <source>
        <dbReference type="ARBA" id="ARBA00004115"/>
    </source>
</evidence>
<keyword evidence="3 8" id="KW-0812">Transmembrane</keyword>
<dbReference type="InParanoid" id="A0A6P9CT97"/>
<dbReference type="OMA" id="HNRFSTM"/>
<dbReference type="PANTHER" id="PTHR22811">
    <property type="entry name" value="TRANSMEMBRANE EMP24 DOMAIN-CONTAINING PROTEIN"/>
    <property type="match status" value="1"/>
</dbReference>
<dbReference type="SMART" id="SM01190">
    <property type="entry name" value="EMP24_GP25L"/>
    <property type="match status" value="1"/>
</dbReference>
<dbReference type="Pfam" id="PF01105">
    <property type="entry name" value="EMP24_GP25L"/>
    <property type="match status" value="1"/>
</dbReference>
<evidence type="ECO:0000256" key="4">
    <source>
        <dbReference type="ARBA" id="ARBA00022729"/>
    </source>
</evidence>
<evidence type="ECO:0000259" key="10">
    <source>
        <dbReference type="PROSITE" id="PS50866"/>
    </source>
</evidence>
<evidence type="ECO:0000313" key="12">
    <source>
        <dbReference type="RefSeq" id="XP_034282591.1"/>
    </source>
</evidence>
<keyword evidence="5" id="KW-0256">Endoplasmic reticulum</keyword>
<evidence type="ECO:0000256" key="2">
    <source>
        <dbReference type="ARBA" id="ARBA00007104"/>
    </source>
</evidence>
<evidence type="ECO:0000256" key="9">
    <source>
        <dbReference type="SAM" id="SignalP"/>
    </source>
</evidence>
<accession>A0A6P9CT97</accession>
<feature type="signal peptide" evidence="9">
    <location>
        <begin position="1"/>
        <end position="22"/>
    </location>
</feature>
<dbReference type="KEGG" id="pgut:117671061"/>
<dbReference type="GO" id="GO:0005789">
    <property type="term" value="C:endoplasmic reticulum membrane"/>
    <property type="evidence" value="ECO:0007669"/>
    <property type="project" value="UniProtKB-SubCell"/>
</dbReference>
<proteinExistence type="inferred from homology"/>
<name>A0A6P9CT97_PANGU</name>
<dbReference type="InterPro" id="IPR015720">
    <property type="entry name" value="Emp24-like"/>
</dbReference>
<protein>
    <submittedName>
        <fullName evidence="12">Transmembrane emp24 domain-containing protein 6</fullName>
    </submittedName>
</protein>
<dbReference type="Proteomes" id="UP001652622">
    <property type="component" value="Unplaced"/>
</dbReference>
<comment type="subcellular location">
    <subcellularLocation>
        <location evidence="1">Endoplasmic reticulum membrane</location>
        <topology evidence="1">Single-pass type I membrane protein</topology>
    </subcellularLocation>
    <subcellularLocation>
        <location evidence="8">Membrane</location>
        <topology evidence="8">Single-pass type I membrane protein</topology>
    </subcellularLocation>
</comment>
<gene>
    <name evidence="12" type="primary">TMED6</name>
</gene>
<evidence type="ECO:0000256" key="3">
    <source>
        <dbReference type="ARBA" id="ARBA00022692"/>
    </source>
</evidence>
<dbReference type="InterPro" id="IPR009038">
    <property type="entry name" value="GOLD_dom"/>
</dbReference>
<comment type="similarity">
    <text evidence="2 8">Belongs to the EMP24/GP25L family.</text>
</comment>
<keyword evidence="4 9" id="KW-0732">Signal</keyword>